<keyword evidence="3" id="KW-1185">Reference proteome</keyword>
<dbReference type="PROSITE" id="PS50041">
    <property type="entry name" value="C_TYPE_LECTIN_2"/>
    <property type="match status" value="1"/>
</dbReference>
<sequence length="129" mass="14729">ILNRRLSLCYRYLAVDQTWTSAKASCEREGGHLLWVESREVADHLKAFLSSSSDLSKRHVSVGIHMINGRDWIFTDGRMINFTDWADGEPNDASENCVVLGWYYNFQWNDYPCSSVHIGPALCQIDSVL</sequence>
<dbReference type="SMART" id="SM00034">
    <property type="entry name" value="CLECT"/>
    <property type="match status" value="1"/>
</dbReference>
<comment type="caution">
    <text evidence="2">The sequence shown here is derived from an EMBL/GenBank/DDBJ whole genome shotgun (WGS) entry which is preliminary data.</text>
</comment>
<dbReference type="InterPro" id="IPR050111">
    <property type="entry name" value="C-type_lectin/snaclec_domain"/>
</dbReference>
<feature type="non-terminal residue" evidence="2">
    <location>
        <position position="1"/>
    </location>
</feature>
<reference evidence="2 3" key="1">
    <citation type="submission" date="2019-01" db="EMBL/GenBank/DDBJ databases">
        <title>A draft genome assembly of the solar-powered sea slug Elysia chlorotica.</title>
        <authorList>
            <person name="Cai H."/>
            <person name="Li Q."/>
            <person name="Fang X."/>
            <person name="Li J."/>
            <person name="Curtis N.E."/>
            <person name="Altenburger A."/>
            <person name="Shibata T."/>
            <person name="Feng M."/>
            <person name="Maeda T."/>
            <person name="Schwartz J.A."/>
            <person name="Shigenobu S."/>
            <person name="Lundholm N."/>
            <person name="Nishiyama T."/>
            <person name="Yang H."/>
            <person name="Hasebe M."/>
            <person name="Li S."/>
            <person name="Pierce S.K."/>
            <person name="Wang J."/>
        </authorList>
    </citation>
    <scope>NUCLEOTIDE SEQUENCE [LARGE SCALE GENOMIC DNA]</scope>
    <source>
        <strain evidence="2">EC2010</strain>
        <tissue evidence="2">Whole organism of an adult</tissue>
    </source>
</reference>
<dbReference type="InterPro" id="IPR016187">
    <property type="entry name" value="CTDL_fold"/>
</dbReference>
<gene>
    <name evidence="2" type="ORF">EGW08_009352</name>
</gene>
<proteinExistence type="predicted"/>
<evidence type="ECO:0000313" key="2">
    <source>
        <dbReference type="EMBL" id="RUS82887.1"/>
    </source>
</evidence>
<name>A0A433TMT2_ELYCH</name>
<evidence type="ECO:0000259" key="1">
    <source>
        <dbReference type="PROSITE" id="PS50041"/>
    </source>
</evidence>
<dbReference type="CDD" id="cd00037">
    <property type="entry name" value="CLECT"/>
    <property type="match status" value="1"/>
</dbReference>
<feature type="domain" description="C-type lectin" evidence="1">
    <location>
        <begin position="9"/>
        <end position="114"/>
    </location>
</feature>
<evidence type="ECO:0000313" key="3">
    <source>
        <dbReference type="Proteomes" id="UP000271974"/>
    </source>
</evidence>
<dbReference type="OrthoDB" id="6123882at2759"/>
<dbReference type="InterPro" id="IPR001304">
    <property type="entry name" value="C-type_lectin-like"/>
</dbReference>
<organism evidence="2 3">
    <name type="scientific">Elysia chlorotica</name>
    <name type="common">Eastern emerald elysia</name>
    <name type="synonym">Sea slug</name>
    <dbReference type="NCBI Taxonomy" id="188477"/>
    <lineage>
        <taxon>Eukaryota</taxon>
        <taxon>Metazoa</taxon>
        <taxon>Spiralia</taxon>
        <taxon>Lophotrochozoa</taxon>
        <taxon>Mollusca</taxon>
        <taxon>Gastropoda</taxon>
        <taxon>Heterobranchia</taxon>
        <taxon>Euthyneura</taxon>
        <taxon>Panpulmonata</taxon>
        <taxon>Sacoglossa</taxon>
        <taxon>Placobranchoidea</taxon>
        <taxon>Plakobranchidae</taxon>
        <taxon>Elysia</taxon>
    </lineage>
</organism>
<dbReference type="PANTHER" id="PTHR22803">
    <property type="entry name" value="MANNOSE, PHOSPHOLIPASE, LECTIN RECEPTOR RELATED"/>
    <property type="match status" value="1"/>
</dbReference>
<dbReference type="Proteomes" id="UP000271974">
    <property type="component" value="Unassembled WGS sequence"/>
</dbReference>
<dbReference type="AlphaFoldDB" id="A0A433TMT2"/>
<dbReference type="Gene3D" id="3.10.100.10">
    <property type="entry name" value="Mannose-Binding Protein A, subunit A"/>
    <property type="match status" value="1"/>
</dbReference>
<dbReference type="EMBL" id="RQTK01000267">
    <property type="protein sequence ID" value="RUS82887.1"/>
    <property type="molecule type" value="Genomic_DNA"/>
</dbReference>
<protein>
    <recommendedName>
        <fullName evidence="1">C-type lectin domain-containing protein</fullName>
    </recommendedName>
</protein>
<dbReference type="InterPro" id="IPR016186">
    <property type="entry name" value="C-type_lectin-like/link_sf"/>
</dbReference>
<dbReference type="SUPFAM" id="SSF56436">
    <property type="entry name" value="C-type lectin-like"/>
    <property type="match status" value="1"/>
</dbReference>
<dbReference type="Pfam" id="PF00059">
    <property type="entry name" value="Lectin_C"/>
    <property type="match status" value="1"/>
</dbReference>
<accession>A0A433TMT2</accession>